<dbReference type="STRING" id="741276.A0A2S5B0R6"/>
<reference evidence="2 3" key="1">
    <citation type="journal article" date="2018" name="Front. Microbiol.">
        <title>Prospects for Fungal Bioremediation of Acidic Radioactive Waste Sites: Characterization and Genome Sequence of Rhodotorula taiwanensis MD1149.</title>
        <authorList>
            <person name="Tkavc R."/>
            <person name="Matrosova V.Y."/>
            <person name="Grichenko O.E."/>
            <person name="Gostincar C."/>
            <person name="Volpe R.P."/>
            <person name="Klimenkova P."/>
            <person name="Gaidamakova E.K."/>
            <person name="Zhou C.E."/>
            <person name="Stewart B.J."/>
            <person name="Lyman M.G."/>
            <person name="Malfatti S.A."/>
            <person name="Rubinfeld B."/>
            <person name="Courtot M."/>
            <person name="Singh J."/>
            <person name="Dalgard C.L."/>
            <person name="Hamilton T."/>
            <person name="Frey K.G."/>
            <person name="Gunde-Cimerman N."/>
            <person name="Dugan L."/>
            <person name="Daly M.J."/>
        </authorList>
    </citation>
    <scope>NUCLEOTIDE SEQUENCE [LARGE SCALE GENOMIC DNA]</scope>
    <source>
        <strain evidence="2 3">MD1149</strain>
    </source>
</reference>
<dbReference type="Gene3D" id="3.30.470.10">
    <property type="match status" value="1"/>
</dbReference>
<dbReference type="EMBL" id="PJQD01000122">
    <property type="protein sequence ID" value="POY70382.1"/>
    <property type="molecule type" value="Genomic_DNA"/>
</dbReference>
<dbReference type="SUPFAM" id="SSF56752">
    <property type="entry name" value="D-aminoacid aminotransferase-like PLP-dependent enzymes"/>
    <property type="match status" value="1"/>
</dbReference>
<dbReference type="Gene3D" id="3.20.10.10">
    <property type="entry name" value="D-amino Acid Aminotransferase, subunit A, domain 2"/>
    <property type="match status" value="1"/>
</dbReference>
<dbReference type="InterPro" id="IPR036038">
    <property type="entry name" value="Aminotransferase-like"/>
</dbReference>
<dbReference type="InterPro" id="IPR043131">
    <property type="entry name" value="BCAT-like_N"/>
</dbReference>
<dbReference type="OrthoDB" id="64220at2759"/>
<evidence type="ECO:0000313" key="3">
    <source>
        <dbReference type="Proteomes" id="UP000237144"/>
    </source>
</evidence>
<evidence type="ECO:0008006" key="4">
    <source>
        <dbReference type="Google" id="ProtNLM"/>
    </source>
</evidence>
<dbReference type="InterPro" id="IPR001544">
    <property type="entry name" value="Aminotrans_IV"/>
</dbReference>
<evidence type="ECO:0000313" key="2">
    <source>
        <dbReference type="EMBL" id="POY70382.1"/>
    </source>
</evidence>
<proteinExistence type="predicted"/>
<accession>A0A2S5B0R6</accession>
<dbReference type="AlphaFoldDB" id="A0A2S5B0R6"/>
<protein>
    <recommendedName>
        <fullName evidence="4">Aminodeoxychorismate lyase</fullName>
    </recommendedName>
</protein>
<gene>
    <name evidence="2" type="ORF">BMF94_6663</name>
</gene>
<dbReference type="GO" id="GO:0003824">
    <property type="term" value="F:catalytic activity"/>
    <property type="evidence" value="ECO:0007669"/>
    <property type="project" value="InterPro"/>
</dbReference>
<dbReference type="InterPro" id="IPR043132">
    <property type="entry name" value="BCAT-like_C"/>
</dbReference>
<sequence length="253" mass="28312">MPADDASFQLMTALVYRAGSSDERFPLLSRHFARLKAAHAAFQQEEPSSWCSRVAMPSDDQMLVALHAAVQAAQREGNEGDLRLRLLVQETGEPRVEAFPLTPMPEYPVRLVLDDRPSSYSDPCMRYKTTRRKKYDDARSRRGATLHPSDAPDAPPFDAILWNAKGEVTETTIANIAFRFRDRPHEPYLTPRTECGLLQGVMRSELLEIGSIQEATILVEEVKKAARDNSLSVICFNAVRGIFSAYVAIDDSV</sequence>
<organism evidence="2 3">
    <name type="scientific">Rhodotorula taiwanensis</name>
    <dbReference type="NCBI Taxonomy" id="741276"/>
    <lineage>
        <taxon>Eukaryota</taxon>
        <taxon>Fungi</taxon>
        <taxon>Dikarya</taxon>
        <taxon>Basidiomycota</taxon>
        <taxon>Pucciniomycotina</taxon>
        <taxon>Microbotryomycetes</taxon>
        <taxon>Sporidiobolales</taxon>
        <taxon>Sporidiobolaceae</taxon>
        <taxon>Rhodotorula</taxon>
    </lineage>
</organism>
<comment type="caution">
    <text evidence="2">The sequence shown here is derived from an EMBL/GenBank/DDBJ whole genome shotgun (WGS) entry which is preliminary data.</text>
</comment>
<feature type="region of interest" description="Disordered" evidence="1">
    <location>
        <begin position="131"/>
        <end position="152"/>
    </location>
</feature>
<dbReference type="Proteomes" id="UP000237144">
    <property type="component" value="Unassembled WGS sequence"/>
</dbReference>
<name>A0A2S5B0R6_9BASI</name>
<dbReference type="Pfam" id="PF01063">
    <property type="entry name" value="Aminotran_4"/>
    <property type="match status" value="1"/>
</dbReference>
<keyword evidence="3" id="KW-1185">Reference proteome</keyword>
<evidence type="ECO:0000256" key="1">
    <source>
        <dbReference type="SAM" id="MobiDB-lite"/>
    </source>
</evidence>